<protein>
    <submittedName>
        <fullName evidence="2">Uncharacterized protein</fullName>
    </submittedName>
</protein>
<proteinExistence type="predicted"/>
<organism evidence="2 3">
    <name type="scientific">Trichodelitschia bisporula</name>
    <dbReference type="NCBI Taxonomy" id="703511"/>
    <lineage>
        <taxon>Eukaryota</taxon>
        <taxon>Fungi</taxon>
        <taxon>Dikarya</taxon>
        <taxon>Ascomycota</taxon>
        <taxon>Pezizomycotina</taxon>
        <taxon>Dothideomycetes</taxon>
        <taxon>Dothideomycetes incertae sedis</taxon>
        <taxon>Phaeotrichales</taxon>
        <taxon>Phaeotrichaceae</taxon>
        <taxon>Trichodelitschia</taxon>
    </lineage>
</organism>
<evidence type="ECO:0000256" key="1">
    <source>
        <dbReference type="SAM" id="MobiDB-lite"/>
    </source>
</evidence>
<evidence type="ECO:0000313" key="2">
    <source>
        <dbReference type="EMBL" id="KAF2399971.1"/>
    </source>
</evidence>
<name>A0A6G1HVN0_9PEZI</name>
<accession>A0A6G1HVN0</accession>
<dbReference type="AlphaFoldDB" id="A0A6G1HVN0"/>
<feature type="region of interest" description="Disordered" evidence="1">
    <location>
        <begin position="163"/>
        <end position="201"/>
    </location>
</feature>
<keyword evidence="3" id="KW-1185">Reference proteome</keyword>
<feature type="compositionally biased region" description="Low complexity" evidence="1">
    <location>
        <begin position="67"/>
        <end position="87"/>
    </location>
</feature>
<dbReference type="EMBL" id="ML996696">
    <property type="protein sequence ID" value="KAF2399971.1"/>
    <property type="molecule type" value="Genomic_DNA"/>
</dbReference>
<gene>
    <name evidence="2" type="ORF">EJ06DRAFT_41551</name>
</gene>
<feature type="region of interest" description="Disordered" evidence="1">
    <location>
        <begin position="65"/>
        <end position="87"/>
    </location>
</feature>
<reference evidence="2" key="1">
    <citation type="journal article" date="2020" name="Stud. Mycol.">
        <title>101 Dothideomycetes genomes: a test case for predicting lifestyles and emergence of pathogens.</title>
        <authorList>
            <person name="Haridas S."/>
            <person name="Albert R."/>
            <person name="Binder M."/>
            <person name="Bloem J."/>
            <person name="Labutti K."/>
            <person name="Salamov A."/>
            <person name="Andreopoulos B."/>
            <person name="Baker S."/>
            <person name="Barry K."/>
            <person name="Bills G."/>
            <person name="Bluhm B."/>
            <person name="Cannon C."/>
            <person name="Castanera R."/>
            <person name="Culley D."/>
            <person name="Daum C."/>
            <person name="Ezra D."/>
            <person name="Gonzalez J."/>
            <person name="Henrissat B."/>
            <person name="Kuo A."/>
            <person name="Liang C."/>
            <person name="Lipzen A."/>
            <person name="Lutzoni F."/>
            <person name="Magnuson J."/>
            <person name="Mondo S."/>
            <person name="Nolan M."/>
            <person name="Ohm R."/>
            <person name="Pangilinan J."/>
            <person name="Park H.-J."/>
            <person name="Ramirez L."/>
            <person name="Alfaro M."/>
            <person name="Sun H."/>
            <person name="Tritt A."/>
            <person name="Yoshinaga Y."/>
            <person name="Zwiers L.-H."/>
            <person name="Turgeon B."/>
            <person name="Goodwin S."/>
            <person name="Spatafora J."/>
            <person name="Crous P."/>
            <person name="Grigoriev I."/>
        </authorList>
    </citation>
    <scope>NUCLEOTIDE SEQUENCE</scope>
    <source>
        <strain evidence="2">CBS 262.69</strain>
    </source>
</reference>
<sequence>MPACDLRSGWLSPRSAAHRESVEAVGVVILGPSRIYVRSLPTVVILHRVRVAIRDVLESRIAPRRPLPSSRRSSGARAPDPASRPPACADWLRARTPHLTKVMTTPPPARGIYRMLAGSNIEMKISHPFQISAHCPSSTGITIVLASMKVESCTGRRGWSKIRPASAPRCLAPHYTRRRSRPAPESSGTTAPRAPGTSPPP</sequence>
<dbReference type="Proteomes" id="UP000799640">
    <property type="component" value="Unassembled WGS sequence"/>
</dbReference>
<evidence type="ECO:0000313" key="3">
    <source>
        <dbReference type="Proteomes" id="UP000799640"/>
    </source>
</evidence>